<sequence length="144" mass="16403">MEFLSELLESEKILVSRLRRGELDQKTVGALLSRINTGVVTLVQDALDDRDLAEELVRAFEKAIKNQITVAPPVLSTLGKTLAMRHDLEFNGHRPSEQDLKRNLAGLKITLEQLESEKHLNVSQRDRKKIGRSKENQRDNPMFC</sequence>
<gene>
    <name evidence="2" type="ORF">AKJ49_00500</name>
</gene>
<name>A0A133VGL6_9EURY</name>
<accession>A0A133VGL6</accession>
<evidence type="ECO:0000313" key="2">
    <source>
        <dbReference type="EMBL" id="KXB05582.1"/>
    </source>
</evidence>
<dbReference type="AlphaFoldDB" id="A0A133VGL6"/>
<dbReference type="EMBL" id="LHYC01000008">
    <property type="protein sequence ID" value="KXB05582.1"/>
    <property type="molecule type" value="Genomic_DNA"/>
</dbReference>
<comment type="caution">
    <text evidence="2">The sequence shown here is derived from an EMBL/GenBank/DDBJ whole genome shotgun (WGS) entry which is preliminary data.</text>
</comment>
<feature type="region of interest" description="Disordered" evidence="1">
    <location>
        <begin position="120"/>
        <end position="144"/>
    </location>
</feature>
<reference evidence="2 3" key="1">
    <citation type="journal article" date="2016" name="Sci. Rep.">
        <title>Metabolic traits of an uncultured archaeal lineage -MSBL1- from brine pools of the Red Sea.</title>
        <authorList>
            <person name="Mwirichia R."/>
            <person name="Alam I."/>
            <person name="Rashid M."/>
            <person name="Vinu M."/>
            <person name="Ba-Alawi W."/>
            <person name="Anthony Kamau A."/>
            <person name="Kamanda Ngugi D."/>
            <person name="Goker M."/>
            <person name="Klenk H.P."/>
            <person name="Bajic V."/>
            <person name="Stingl U."/>
        </authorList>
    </citation>
    <scope>NUCLEOTIDE SEQUENCE [LARGE SCALE GENOMIC DNA]</scope>
    <source>
        <strain evidence="2">SCGC-AAA382A03</strain>
    </source>
</reference>
<keyword evidence="3" id="KW-1185">Reference proteome</keyword>
<organism evidence="2 3">
    <name type="scientific">candidate division MSBL1 archaeon SCGC-AAA382A03</name>
    <dbReference type="NCBI Taxonomy" id="1698278"/>
    <lineage>
        <taxon>Archaea</taxon>
        <taxon>Methanobacteriati</taxon>
        <taxon>Methanobacteriota</taxon>
        <taxon>candidate division MSBL1</taxon>
    </lineage>
</organism>
<evidence type="ECO:0000256" key="1">
    <source>
        <dbReference type="SAM" id="MobiDB-lite"/>
    </source>
</evidence>
<protein>
    <submittedName>
        <fullName evidence="2">Uncharacterized protein</fullName>
    </submittedName>
</protein>
<dbReference type="Proteomes" id="UP000070549">
    <property type="component" value="Unassembled WGS sequence"/>
</dbReference>
<evidence type="ECO:0000313" key="3">
    <source>
        <dbReference type="Proteomes" id="UP000070549"/>
    </source>
</evidence>
<proteinExistence type="predicted"/>